<evidence type="ECO:0008006" key="3">
    <source>
        <dbReference type="Google" id="ProtNLM"/>
    </source>
</evidence>
<proteinExistence type="predicted"/>
<evidence type="ECO:0000313" key="2">
    <source>
        <dbReference type="Proteomes" id="UP000024404"/>
    </source>
</evidence>
<protein>
    <recommendedName>
        <fullName evidence="3">COMM domain-containing protein</fullName>
    </recommendedName>
</protein>
<keyword evidence="2" id="KW-1185">Reference proteome</keyword>
<accession>A0A8R1XT05</accession>
<dbReference type="AlphaFoldDB" id="A0A8R1XT05"/>
<name>A0A8R1XT05_ONCVO</name>
<sequence>MAGEDDLERCLDDLVIPLGVLLQVEEPSRDSSTASKLNDHILLLHHYIAVCNAIIEEIESFNKKRLLTGYVDSLAAHVDLPSADIWRCFNSLIQLHNYVHNNELALSNLMNILSRESFNDELIKAIINFMNTEQSYKPTIMNAVSKYPPFRSLHCRLQITIGRMVLLHAPDITLQFWLRVGSGGGGGGNWTTDIAVETSAASMEDEKIFLMDYGMLSRLIEEIEKIISVACKLERLRLK</sequence>
<organism evidence="1 2">
    <name type="scientific">Onchocerca volvulus</name>
    <dbReference type="NCBI Taxonomy" id="6282"/>
    <lineage>
        <taxon>Eukaryota</taxon>
        <taxon>Metazoa</taxon>
        <taxon>Ecdysozoa</taxon>
        <taxon>Nematoda</taxon>
        <taxon>Chromadorea</taxon>
        <taxon>Rhabditida</taxon>
        <taxon>Spirurina</taxon>
        <taxon>Spiruromorpha</taxon>
        <taxon>Filarioidea</taxon>
        <taxon>Onchocercidae</taxon>
        <taxon>Onchocerca</taxon>
    </lineage>
</organism>
<dbReference type="EnsemblMetazoa" id="OVOC2990.1">
    <property type="protein sequence ID" value="OVOC2990.1"/>
    <property type="gene ID" value="WBGene00239799"/>
</dbReference>
<evidence type="ECO:0000313" key="1">
    <source>
        <dbReference type="EnsemblMetazoa" id="OVOC2990.1"/>
    </source>
</evidence>
<dbReference type="EMBL" id="CMVM020000076">
    <property type="status" value="NOT_ANNOTATED_CDS"/>
    <property type="molecule type" value="Genomic_DNA"/>
</dbReference>
<dbReference type="Proteomes" id="UP000024404">
    <property type="component" value="Unassembled WGS sequence"/>
</dbReference>
<reference evidence="1" key="2">
    <citation type="submission" date="2022-06" db="UniProtKB">
        <authorList>
            <consortium name="EnsemblMetazoa"/>
        </authorList>
    </citation>
    <scope>IDENTIFICATION</scope>
</reference>
<reference evidence="2" key="1">
    <citation type="submission" date="2013-10" db="EMBL/GenBank/DDBJ databases">
        <title>Genome sequencing of Onchocerca volvulus.</title>
        <authorList>
            <person name="Cotton J."/>
            <person name="Tsai J."/>
            <person name="Stanley E."/>
            <person name="Tracey A."/>
            <person name="Holroyd N."/>
            <person name="Lustigman S."/>
            <person name="Berriman M."/>
        </authorList>
    </citation>
    <scope>NUCLEOTIDE SEQUENCE</scope>
</reference>